<reference evidence="2 3" key="1">
    <citation type="submission" date="2013-01" db="EMBL/GenBank/DDBJ databases">
        <title>The Genome Sequence of Clostridium clostridioforme 90A8.</title>
        <authorList>
            <consortium name="The Broad Institute Genome Sequencing Platform"/>
            <person name="Earl A."/>
            <person name="Ward D."/>
            <person name="Feldgarden M."/>
            <person name="Gevers D."/>
            <person name="Courvalin P."/>
            <person name="Lambert T."/>
            <person name="Walker B."/>
            <person name="Young S.K."/>
            <person name="Zeng Q."/>
            <person name="Gargeya S."/>
            <person name="Fitzgerald M."/>
            <person name="Haas B."/>
            <person name="Abouelleil A."/>
            <person name="Alvarado L."/>
            <person name="Arachchi H.M."/>
            <person name="Berlin A.M."/>
            <person name="Chapman S.B."/>
            <person name="Dewar J."/>
            <person name="Goldberg J."/>
            <person name="Griggs A."/>
            <person name="Gujja S."/>
            <person name="Hansen M."/>
            <person name="Howarth C."/>
            <person name="Imamovic A."/>
            <person name="Larimer J."/>
            <person name="McCowan C."/>
            <person name="Murphy C."/>
            <person name="Neiman D."/>
            <person name="Pearson M."/>
            <person name="Priest M."/>
            <person name="Roberts A."/>
            <person name="Saif S."/>
            <person name="Shea T."/>
            <person name="Sisk P."/>
            <person name="Sykes S."/>
            <person name="Wortman J."/>
            <person name="Nusbaum C."/>
            <person name="Birren B."/>
        </authorList>
    </citation>
    <scope>NUCLEOTIDE SEQUENCE [LARGE SCALE GENOMIC DNA]</scope>
    <source>
        <strain evidence="2 3">90A8</strain>
    </source>
</reference>
<dbReference type="HOGENOM" id="CLU_2463623_0_0_9"/>
<proteinExistence type="predicted"/>
<dbReference type="RefSeq" id="WP_002595806.1">
    <property type="nucleotide sequence ID" value="NZ_KB851020.1"/>
</dbReference>
<gene>
    <name evidence="2" type="ORF">HMPREF1090_02391</name>
</gene>
<evidence type="ECO:0000313" key="3">
    <source>
        <dbReference type="Proteomes" id="UP000013085"/>
    </source>
</evidence>
<dbReference type="Proteomes" id="UP000013085">
    <property type="component" value="Unassembled WGS sequence"/>
</dbReference>
<comment type="caution">
    <text evidence="2">The sequence shown here is derived from an EMBL/GenBank/DDBJ whole genome shotgun (WGS) entry which is preliminary data.</text>
</comment>
<evidence type="ECO:0000313" key="2">
    <source>
        <dbReference type="EMBL" id="ENZ14099.1"/>
    </source>
</evidence>
<dbReference type="AlphaFoldDB" id="A0A0E2HPH4"/>
<accession>A0A0E2HPH4</accession>
<evidence type="ECO:0000259" key="1">
    <source>
        <dbReference type="PROSITE" id="PS50943"/>
    </source>
</evidence>
<sequence>MLDYASSLAFAIENRRGNPRLKTLFGIVRALNMDANDIFYPEMKHGTPIQVKLHTTFSDCSDSGAEMLYEVCCAVLSSVRKKECATIE</sequence>
<dbReference type="GeneID" id="57963102"/>
<name>A0A0E2HPH4_9FIRM</name>
<dbReference type="InterPro" id="IPR001387">
    <property type="entry name" value="Cro/C1-type_HTH"/>
</dbReference>
<feature type="domain" description="HTH cro/C1-type" evidence="1">
    <location>
        <begin position="12"/>
        <end position="38"/>
    </location>
</feature>
<dbReference type="PROSITE" id="PS50943">
    <property type="entry name" value="HTH_CROC1"/>
    <property type="match status" value="1"/>
</dbReference>
<organism evidence="2 3">
    <name type="scientific">[Clostridium] clostridioforme 90A8</name>
    <dbReference type="NCBI Taxonomy" id="999408"/>
    <lineage>
        <taxon>Bacteria</taxon>
        <taxon>Bacillati</taxon>
        <taxon>Bacillota</taxon>
        <taxon>Clostridia</taxon>
        <taxon>Lachnospirales</taxon>
        <taxon>Lachnospiraceae</taxon>
        <taxon>Enterocloster</taxon>
    </lineage>
</organism>
<dbReference type="EMBL" id="AGYR01000026">
    <property type="protein sequence ID" value="ENZ14099.1"/>
    <property type="molecule type" value="Genomic_DNA"/>
</dbReference>
<protein>
    <recommendedName>
        <fullName evidence="1">HTH cro/C1-type domain-containing protein</fullName>
    </recommendedName>
</protein>
<dbReference type="PATRIC" id="fig|999408.3.peg.2578"/>